<dbReference type="EMBL" id="FNBG01000009">
    <property type="protein sequence ID" value="SDF35732.1"/>
    <property type="molecule type" value="Genomic_DNA"/>
</dbReference>
<sequence>MDYVAELTAFTDWLEINPLEPTTQTLWFHLMAIANKNGCPEWFTVANPLLQAKVGVTENTLIKHRNYLVQKGRIEYKSQGKQKAGKYKIIYFTSINEVKPVVNIK</sequence>
<name>A0A1G7KEW1_9BACL</name>
<dbReference type="AlphaFoldDB" id="A0A1G7KEW1"/>
<keyword evidence="2" id="KW-1185">Reference proteome</keyword>
<dbReference type="STRING" id="670482.SAMN04488542_109119"/>
<protein>
    <submittedName>
        <fullName evidence="1">Helix-turn-helix domain-containing protein</fullName>
    </submittedName>
</protein>
<evidence type="ECO:0000313" key="1">
    <source>
        <dbReference type="EMBL" id="SDF35732.1"/>
    </source>
</evidence>
<proteinExistence type="predicted"/>
<dbReference type="RefSeq" id="WP_091229174.1">
    <property type="nucleotide sequence ID" value="NZ_FNBG01000009.1"/>
</dbReference>
<evidence type="ECO:0000313" key="2">
    <source>
        <dbReference type="Proteomes" id="UP000198972"/>
    </source>
</evidence>
<organism evidence="1 2">
    <name type="scientific">Fontibacillus panacisegetis</name>
    <dbReference type="NCBI Taxonomy" id="670482"/>
    <lineage>
        <taxon>Bacteria</taxon>
        <taxon>Bacillati</taxon>
        <taxon>Bacillota</taxon>
        <taxon>Bacilli</taxon>
        <taxon>Bacillales</taxon>
        <taxon>Paenibacillaceae</taxon>
        <taxon>Fontibacillus</taxon>
    </lineage>
</organism>
<gene>
    <name evidence="1" type="ORF">SAMN04488542_109119</name>
</gene>
<dbReference type="Proteomes" id="UP000198972">
    <property type="component" value="Unassembled WGS sequence"/>
</dbReference>
<accession>A0A1G7KEW1</accession>
<reference evidence="1 2" key="1">
    <citation type="submission" date="2016-10" db="EMBL/GenBank/DDBJ databases">
        <authorList>
            <person name="de Groot N.N."/>
        </authorList>
    </citation>
    <scope>NUCLEOTIDE SEQUENCE [LARGE SCALE GENOMIC DNA]</scope>
    <source>
        <strain evidence="1 2">DSM 28129</strain>
    </source>
</reference>